<dbReference type="SUPFAM" id="SSF75217">
    <property type="entry name" value="alpha/beta knot"/>
    <property type="match status" value="1"/>
</dbReference>
<dbReference type="InterPro" id="IPR029026">
    <property type="entry name" value="tRNA_m1G_MTases_N"/>
</dbReference>
<dbReference type="Proteomes" id="UP001275932">
    <property type="component" value="Unassembled WGS sequence"/>
</dbReference>
<dbReference type="PANTHER" id="PTHR43453">
    <property type="entry name" value="RRNA METHYLASE-LIKE"/>
    <property type="match status" value="1"/>
</dbReference>
<comment type="caution">
    <text evidence="7">Lacks conserved residue(s) required for the propagation of feature annotation.</text>
</comment>
<keyword evidence="1 7" id="KW-0820">tRNA-binding</keyword>
<dbReference type="InterPro" id="IPR033671">
    <property type="entry name" value="TrmH"/>
</dbReference>
<dbReference type="CDD" id="cd18092">
    <property type="entry name" value="SpoU-like_TrmH"/>
    <property type="match status" value="1"/>
</dbReference>
<evidence type="ECO:0000313" key="10">
    <source>
        <dbReference type="Proteomes" id="UP001275932"/>
    </source>
</evidence>
<dbReference type="GO" id="GO:0032259">
    <property type="term" value="P:methylation"/>
    <property type="evidence" value="ECO:0007669"/>
    <property type="project" value="UniProtKB-KW"/>
</dbReference>
<keyword evidence="4 7" id="KW-0949">S-adenosyl-L-methionine</keyword>
<dbReference type="Pfam" id="PF00588">
    <property type="entry name" value="SpoU_methylase"/>
    <property type="match status" value="2"/>
</dbReference>
<keyword evidence="5 7" id="KW-0819">tRNA processing</keyword>
<feature type="domain" description="tRNA/rRNA methyltransferase SpoU type" evidence="8">
    <location>
        <begin position="111"/>
        <end position="192"/>
    </location>
</feature>
<dbReference type="GO" id="GO:0008168">
    <property type="term" value="F:methyltransferase activity"/>
    <property type="evidence" value="ECO:0007669"/>
    <property type="project" value="UniProtKB-KW"/>
</dbReference>
<sequence>MTPSEKIEKLSQQITPERYAKMLRALEYRTLKLTVVLEDIYQPHNAAAVLRSCDAFGLQSAYVIENRYPMKISHNVDMGVSKWMDIFKYKSPTCTTAFAARNREPNEFDKANTIKAISDLKAKGYVVAASSLDANPVDVCELPVEKPLAIMIGTELTGLSKTALENADITFKTDMLGFAQSFNLSVFAALCISQLSKKMRALNDDWKMGEKEKQELLLRWLSL</sequence>
<feature type="domain" description="tRNA/rRNA methyltransferase SpoU type" evidence="8">
    <location>
        <begin position="33"/>
        <end position="95"/>
    </location>
</feature>
<dbReference type="HAMAP" id="MF_02060">
    <property type="entry name" value="tRNA_methyltr_TrmH"/>
    <property type="match status" value="1"/>
</dbReference>
<evidence type="ECO:0000256" key="3">
    <source>
        <dbReference type="ARBA" id="ARBA00022679"/>
    </source>
</evidence>
<feature type="binding site" evidence="7">
    <location>
        <position position="130"/>
    </location>
    <ligand>
        <name>S-adenosyl-L-methionine</name>
        <dbReference type="ChEBI" id="CHEBI:59789"/>
    </ligand>
</feature>
<keyword evidence="2 7" id="KW-0489">Methyltransferase</keyword>
<dbReference type="RefSeq" id="WP_370396801.1">
    <property type="nucleotide sequence ID" value="NZ_JALBUT010000004.1"/>
</dbReference>
<keyword evidence="6 7" id="KW-0694">RNA-binding</keyword>
<evidence type="ECO:0000256" key="6">
    <source>
        <dbReference type="ARBA" id="ARBA00022884"/>
    </source>
</evidence>
<comment type="similarity">
    <text evidence="7">Belongs to the class IV-like SAM-binding methyltransferase superfamily. RNA methyltransferase TrmH family.</text>
</comment>
<evidence type="ECO:0000256" key="7">
    <source>
        <dbReference type="HAMAP-Rule" id="MF_02060"/>
    </source>
</evidence>
<name>A0ABU4WFM2_9BACT</name>
<gene>
    <name evidence="7" type="primary">trmH</name>
    <name evidence="9" type="ORF">MOX91_04060</name>
</gene>
<keyword evidence="10" id="KW-1185">Reference proteome</keyword>
<protein>
    <recommendedName>
        <fullName evidence="7">tRNA (guanosine(18)-2'-O)-methyltransferase</fullName>
        <ecNumber evidence="7">2.1.1.34</ecNumber>
    </recommendedName>
    <alternativeName>
        <fullName evidence="7">tRNA [Gm18] methyltransferase</fullName>
    </alternativeName>
</protein>
<keyword evidence="3 7" id="KW-0808">Transferase</keyword>
<comment type="caution">
    <text evidence="9">The sequence shown here is derived from an EMBL/GenBank/DDBJ whole genome shotgun (WGS) entry which is preliminary data.</text>
</comment>
<dbReference type="InterPro" id="IPR029028">
    <property type="entry name" value="Alpha/beta_knot_MTases"/>
</dbReference>
<reference evidence="9 10" key="1">
    <citation type="submission" date="2022-03" db="EMBL/GenBank/DDBJ databases">
        <title>Novel taxa within the pig intestine.</title>
        <authorList>
            <person name="Wylensek D."/>
            <person name="Bishof K."/>
            <person name="Afrizal A."/>
            <person name="Clavel T."/>
        </authorList>
    </citation>
    <scope>NUCLEOTIDE SEQUENCE [LARGE SCALE GENOMIC DNA]</scope>
    <source>
        <strain evidence="9 10">CLA-KB-P66</strain>
    </source>
</reference>
<dbReference type="EC" id="2.1.1.34" evidence="7"/>
<comment type="function">
    <text evidence="7">Catalyzes the 2'-O methylation of guanosine at position 18 in tRNA.</text>
</comment>
<proteinExistence type="inferred from homology"/>
<dbReference type="InterPro" id="IPR001537">
    <property type="entry name" value="SpoU_MeTrfase"/>
</dbReference>
<comment type="catalytic activity">
    <reaction evidence="7">
        <text>guanosine(18) in tRNA + S-adenosyl-L-methionine = 2'-O-methylguanosine(18) in tRNA + S-adenosyl-L-homocysteine + H(+)</text>
        <dbReference type="Rhea" id="RHEA:20077"/>
        <dbReference type="Rhea" id="RHEA-COMP:10190"/>
        <dbReference type="Rhea" id="RHEA-COMP:10192"/>
        <dbReference type="ChEBI" id="CHEBI:15378"/>
        <dbReference type="ChEBI" id="CHEBI:57856"/>
        <dbReference type="ChEBI" id="CHEBI:59789"/>
        <dbReference type="ChEBI" id="CHEBI:74269"/>
        <dbReference type="ChEBI" id="CHEBI:74445"/>
        <dbReference type="EC" id="2.1.1.34"/>
    </reaction>
</comment>
<dbReference type="PANTHER" id="PTHR43453:SF1">
    <property type="entry name" value="TRNA_RRNA METHYLTRANSFERASE SPOU TYPE DOMAIN-CONTAINING PROTEIN"/>
    <property type="match status" value="1"/>
</dbReference>
<evidence type="ECO:0000313" key="9">
    <source>
        <dbReference type="EMBL" id="MDX8415354.1"/>
    </source>
</evidence>
<evidence type="ECO:0000256" key="4">
    <source>
        <dbReference type="ARBA" id="ARBA00022691"/>
    </source>
</evidence>
<evidence type="ECO:0000256" key="1">
    <source>
        <dbReference type="ARBA" id="ARBA00022555"/>
    </source>
</evidence>
<evidence type="ECO:0000256" key="2">
    <source>
        <dbReference type="ARBA" id="ARBA00022603"/>
    </source>
</evidence>
<organism evidence="9 10">
    <name type="scientific">Intestinicryptomonas porci</name>
    <dbReference type="NCBI Taxonomy" id="2926320"/>
    <lineage>
        <taxon>Bacteria</taxon>
        <taxon>Pseudomonadati</taxon>
        <taxon>Verrucomicrobiota</taxon>
        <taxon>Opitutia</taxon>
        <taxon>Opitutales</taxon>
        <taxon>Intestinicryptomonaceae</taxon>
        <taxon>Intestinicryptomonas</taxon>
    </lineage>
</organism>
<evidence type="ECO:0000256" key="5">
    <source>
        <dbReference type="ARBA" id="ARBA00022694"/>
    </source>
</evidence>
<dbReference type="EMBL" id="JALBUT010000004">
    <property type="protein sequence ID" value="MDX8415354.1"/>
    <property type="molecule type" value="Genomic_DNA"/>
</dbReference>
<accession>A0ABU4WFM2</accession>
<evidence type="ECO:0000259" key="8">
    <source>
        <dbReference type="Pfam" id="PF00588"/>
    </source>
</evidence>
<dbReference type="Gene3D" id="3.40.1280.10">
    <property type="match status" value="1"/>
</dbReference>